<keyword evidence="2 5" id="KW-0808">Transferase</keyword>
<dbReference type="Gene3D" id="3.10.20.730">
    <property type="entry name" value="RNAP, epsilon subunit-like"/>
    <property type="match status" value="1"/>
</dbReference>
<comment type="similarity">
    <text evidence="5">Belongs to the RNA polymerase subunit epsilon family.</text>
</comment>
<keyword evidence="3 5" id="KW-0548">Nucleotidyltransferase</keyword>
<organism evidence="6 7">
    <name type="scientific">Bacillus coahuilensis p1.1.43</name>
    <dbReference type="NCBI Taxonomy" id="1150625"/>
    <lineage>
        <taxon>Bacteria</taxon>
        <taxon>Bacillati</taxon>
        <taxon>Bacillota</taxon>
        <taxon>Bacilli</taxon>
        <taxon>Bacillales</taxon>
        <taxon>Bacillaceae</taxon>
        <taxon>Bacillus</taxon>
    </lineage>
</organism>
<proteinExistence type="inferred from homology"/>
<dbReference type="OrthoDB" id="2147503at2"/>
<dbReference type="PATRIC" id="fig|1150625.3.peg.1110"/>
<comment type="function">
    <text evidence="5">A non-essential component of RNA polymerase (RNAP).</text>
</comment>
<dbReference type="GO" id="GO:0003677">
    <property type="term" value="F:DNA binding"/>
    <property type="evidence" value="ECO:0007669"/>
    <property type="project" value="UniProtKB-UniRule"/>
</dbReference>
<evidence type="ECO:0000313" key="6">
    <source>
        <dbReference type="EMBL" id="KUP07641.1"/>
    </source>
</evidence>
<dbReference type="GO" id="GO:0003899">
    <property type="term" value="F:DNA-directed RNA polymerase activity"/>
    <property type="evidence" value="ECO:0007669"/>
    <property type="project" value="UniProtKB-UniRule"/>
</dbReference>
<dbReference type="AlphaFoldDB" id="A0A147KAH0"/>
<evidence type="ECO:0000256" key="2">
    <source>
        <dbReference type="ARBA" id="ARBA00022679"/>
    </source>
</evidence>
<name>A0A147KAH0_9BACI</name>
<evidence type="ECO:0000256" key="5">
    <source>
        <dbReference type="HAMAP-Rule" id="MF_01553"/>
    </source>
</evidence>
<dbReference type="InterPro" id="IPR009907">
    <property type="entry name" value="RpoY"/>
</dbReference>
<dbReference type="NCBIfam" id="NF010188">
    <property type="entry name" value="PRK13667.1"/>
    <property type="match status" value="1"/>
</dbReference>
<comment type="catalytic activity">
    <reaction evidence="5">
        <text>RNA(n) + a ribonucleoside 5'-triphosphate = RNA(n+1) + diphosphate</text>
        <dbReference type="Rhea" id="RHEA:21248"/>
        <dbReference type="Rhea" id="RHEA-COMP:14527"/>
        <dbReference type="Rhea" id="RHEA-COMP:17342"/>
        <dbReference type="ChEBI" id="CHEBI:33019"/>
        <dbReference type="ChEBI" id="CHEBI:61557"/>
        <dbReference type="ChEBI" id="CHEBI:140395"/>
        <dbReference type="EC" id="2.7.7.6"/>
    </reaction>
</comment>
<protein>
    <recommendedName>
        <fullName evidence="5">DNA-directed RNA polymerase subunit epsilon</fullName>
        <shortName evidence="5">RNAP epsilon subunit</shortName>
        <ecNumber evidence="5">2.7.7.6</ecNumber>
    </recommendedName>
    <alternativeName>
        <fullName evidence="5">RNA polymerase epsilon subunit</fullName>
    </alternativeName>
    <alternativeName>
        <fullName evidence="5">Transcriptase subunit epsilon</fullName>
    </alternativeName>
</protein>
<dbReference type="RefSeq" id="WP_010171743.1">
    <property type="nucleotide sequence ID" value="NZ_LDYG01000021.1"/>
</dbReference>
<comment type="subunit">
    <text evidence="5">RNAP is composed of a core of 2 alpha, a beta and a beta' subunit. The core is associated with a delta subunit, and at least one of epsilon or omega. When a sigma factor is associated with the core the holoenzyme is formed, which can initiate transcription.</text>
</comment>
<dbReference type="STRING" id="1150625.Q75_05290"/>
<gene>
    <name evidence="5" type="primary">rpoY</name>
    <name evidence="6" type="ORF">Q75_05290</name>
</gene>
<keyword evidence="4 5" id="KW-0804">Transcription</keyword>
<evidence type="ECO:0000256" key="3">
    <source>
        <dbReference type="ARBA" id="ARBA00022695"/>
    </source>
</evidence>
<dbReference type="HAMAP" id="MF_01553">
    <property type="entry name" value="RNApol_bact_RpoY"/>
    <property type="match status" value="1"/>
</dbReference>
<dbReference type="GO" id="GO:0006351">
    <property type="term" value="P:DNA-templated transcription"/>
    <property type="evidence" value="ECO:0007669"/>
    <property type="project" value="UniProtKB-UniRule"/>
</dbReference>
<comment type="caution">
    <text evidence="6">The sequence shown here is derived from an EMBL/GenBank/DDBJ whole genome shotgun (WGS) entry which is preliminary data.</text>
</comment>
<dbReference type="EMBL" id="LDYG01000021">
    <property type="protein sequence ID" value="KUP07641.1"/>
    <property type="molecule type" value="Genomic_DNA"/>
</dbReference>
<keyword evidence="7" id="KW-1185">Reference proteome</keyword>
<sequence length="69" mass="8413">MKIYKVYYQESKQQAPVRENTQSLYIEAESEGHVRRLLKDRPYNIEFVQALDTHYLEYEKEHAAFEMEQ</sequence>
<dbReference type="Pfam" id="PF07288">
    <property type="entry name" value="RpoY"/>
    <property type="match status" value="1"/>
</dbReference>
<evidence type="ECO:0000256" key="4">
    <source>
        <dbReference type="ARBA" id="ARBA00023163"/>
    </source>
</evidence>
<dbReference type="GO" id="GO:0000428">
    <property type="term" value="C:DNA-directed RNA polymerase complex"/>
    <property type="evidence" value="ECO:0007669"/>
    <property type="project" value="UniProtKB-KW"/>
</dbReference>
<dbReference type="EC" id="2.7.7.6" evidence="5"/>
<keyword evidence="1 5" id="KW-0240">DNA-directed RNA polymerase</keyword>
<evidence type="ECO:0000256" key="1">
    <source>
        <dbReference type="ARBA" id="ARBA00022478"/>
    </source>
</evidence>
<accession>A0A147KAH0</accession>
<dbReference type="Proteomes" id="UP000074108">
    <property type="component" value="Unassembled WGS sequence"/>
</dbReference>
<evidence type="ECO:0000313" key="7">
    <source>
        <dbReference type="Proteomes" id="UP000074108"/>
    </source>
</evidence>
<reference evidence="6 7" key="1">
    <citation type="journal article" date="2016" name="Front. Microbiol.">
        <title>Microevolution Analysis of Bacillus coahuilensis Unveils Differences in Phosphorus Acquisition Strategies and Their Regulation.</title>
        <authorList>
            <person name="Gomez-Lunar Z."/>
            <person name="Hernandez-Gonzalez I."/>
            <person name="Rodriguez-Torres M.D."/>
            <person name="Souza V."/>
            <person name="Olmedo-Alvarez G."/>
        </authorList>
    </citation>
    <scope>NUCLEOTIDE SEQUENCE [LARGE SCALE GENOMIC DNA]</scope>
    <source>
        <strain evidence="7">p1.1.43</strain>
    </source>
</reference>